<name>A0AAJ0MKK0_9PEZI</name>
<gene>
    <name evidence="2" type="ORF">B0T25DRAFT_562636</name>
</gene>
<dbReference type="EMBL" id="JAUIQD010000001">
    <property type="protein sequence ID" value="KAK3363648.1"/>
    <property type="molecule type" value="Genomic_DNA"/>
</dbReference>
<accession>A0AAJ0MKK0</accession>
<evidence type="ECO:0000256" key="1">
    <source>
        <dbReference type="SAM" id="MobiDB-lite"/>
    </source>
</evidence>
<reference evidence="2" key="2">
    <citation type="submission" date="2023-06" db="EMBL/GenBank/DDBJ databases">
        <authorList>
            <consortium name="Lawrence Berkeley National Laboratory"/>
            <person name="Haridas S."/>
            <person name="Hensen N."/>
            <person name="Bonometti L."/>
            <person name="Westerberg I."/>
            <person name="Brannstrom I.O."/>
            <person name="Guillou S."/>
            <person name="Cros-Aarteil S."/>
            <person name="Calhoun S."/>
            <person name="Kuo A."/>
            <person name="Mondo S."/>
            <person name="Pangilinan J."/>
            <person name="Riley R."/>
            <person name="Labutti K."/>
            <person name="Andreopoulos B."/>
            <person name="Lipzen A."/>
            <person name="Chen C."/>
            <person name="Yanf M."/>
            <person name="Daum C."/>
            <person name="Ng V."/>
            <person name="Clum A."/>
            <person name="Steindorff A."/>
            <person name="Ohm R."/>
            <person name="Martin F."/>
            <person name="Silar P."/>
            <person name="Natvig D."/>
            <person name="Lalanne C."/>
            <person name="Gautier V."/>
            <person name="Ament-Velasquez S.L."/>
            <person name="Kruys A."/>
            <person name="Hutchinson M.I."/>
            <person name="Powell A.J."/>
            <person name="Barry K."/>
            <person name="Miller A.N."/>
            <person name="Grigoriev I.V."/>
            <person name="Debuchy R."/>
            <person name="Gladieux P."/>
            <person name="Thoren M.H."/>
            <person name="Johannesson H."/>
        </authorList>
    </citation>
    <scope>NUCLEOTIDE SEQUENCE</scope>
    <source>
        <strain evidence="2">CBS 955.72</strain>
    </source>
</reference>
<evidence type="ECO:0000313" key="2">
    <source>
        <dbReference type="EMBL" id="KAK3363648.1"/>
    </source>
</evidence>
<proteinExistence type="predicted"/>
<dbReference type="Proteomes" id="UP001275084">
    <property type="component" value="Unassembled WGS sequence"/>
</dbReference>
<keyword evidence="3" id="KW-1185">Reference proteome</keyword>
<protein>
    <submittedName>
        <fullName evidence="2">Uncharacterized protein</fullName>
    </submittedName>
</protein>
<organism evidence="2 3">
    <name type="scientific">Lasiosphaeria hispida</name>
    <dbReference type="NCBI Taxonomy" id="260671"/>
    <lineage>
        <taxon>Eukaryota</taxon>
        <taxon>Fungi</taxon>
        <taxon>Dikarya</taxon>
        <taxon>Ascomycota</taxon>
        <taxon>Pezizomycotina</taxon>
        <taxon>Sordariomycetes</taxon>
        <taxon>Sordariomycetidae</taxon>
        <taxon>Sordariales</taxon>
        <taxon>Lasiosphaeriaceae</taxon>
        <taxon>Lasiosphaeria</taxon>
    </lineage>
</organism>
<comment type="caution">
    <text evidence="2">The sequence shown here is derived from an EMBL/GenBank/DDBJ whole genome shotgun (WGS) entry which is preliminary data.</text>
</comment>
<sequence length="292" mass="33444">MTVNPLLPDKLIVESFTEEEKKFYDWKPFNWTFVDGVPSTIAFINKAWPGHEVRARYEEWEEVWTLRARDRMRRVMSQSEFIDTISATNFGSASSRAQHLWTTEMLNTPFCLIGESDFGGVLTGYAMDPGPAYLWPSFEDDHDADLLHRNILAISTNKRRREAESSGGETVRSADSEDADCPEGFHFVQLGALFAYSGTKPWTELQQTKRFTDNWYNFAEILPTAYKLLSILRATIRKSMPKLPTPQSLLTIGRVNHCNMSKKIKQKNKMKRRNKNNSSRILLGGHNVAPVC</sequence>
<reference evidence="2" key="1">
    <citation type="journal article" date="2023" name="Mol. Phylogenet. Evol.">
        <title>Genome-scale phylogeny and comparative genomics of the fungal order Sordariales.</title>
        <authorList>
            <person name="Hensen N."/>
            <person name="Bonometti L."/>
            <person name="Westerberg I."/>
            <person name="Brannstrom I.O."/>
            <person name="Guillou S."/>
            <person name="Cros-Aarteil S."/>
            <person name="Calhoun S."/>
            <person name="Haridas S."/>
            <person name="Kuo A."/>
            <person name="Mondo S."/>
            <person name="Pangilinan J."/>
            <person name="Riley R."/>
            <person name="LaButti K."/>
            <person name="Andreopoulos B."/>
            <person name="Lipzen A."/>
            <person name="Chen C."/>
            <person name="Yan M."/>
            <person name="Daum C."/>
            <person name="Ng V."/>
            <person name="Clum A."/>
            <person name="Steindorff A."/>
            <person name="Ohm R.A."/>
            <person name="Martin F."/>
            <person name="Silar P."/>
            <person name="Natvig D.O."/>
            <person name="Lalanne C."/>
            <person name="Gautier V."/>
            <person name="Ament-Velasquez S.L."/>
            <person name="Kruys A."/>
            <person name="Hutchinson M.I."/>
            <person name="Powell A.J."/>
            <person name="Barry K."/>
            <person name="Miller A.N."/>
            <person name="Grigoriev I.V."/>
            <person name="Debuchy R."/>
            <person name="Gladieux P."/>
            <person name="Hiltunen Thoren M."/>
            <person name="Johannesson H."/>
        </authorList>
    </citation>
    <scope>NUCLEOTIDE SEQUENCE</scope>
    <source>
        <strain evidence="2">CBS 955.72</strain>
    </source>
</reference>
<dbReference type="AlphaFoldDB" id="A0AAJ0MKK0"/>
<evidence type="ECO:0000313" key="3">
    <source>
        <dbReference type="Proteomes" id="UP001275084"/>
    </source>
</evidence>
<feature type="region of interest" description="Disordered" evidence="1">
    <location>
        <begin position="272"/>
        <end position="292"/>
    </location>
</feature>